<keyword evidence="2" id="KW-1133">Transmembrane helix</keyword>
<dbReference type="OrthoDB" id="4328740at2"/>
<evidence type="ECO:0000256" key="2">
    <source>
        <dbReference type="SAM" id="Phobius"/>
    </source>
</evidence>
<proteinExistence type="predicted"/>
<evidence type="ECO:0000313" key="5">
    <source>
        <dbReference type="Proteomes" id="UP000034098"/>
    </source>
</evidence>
<dbReference type="InterPro" id="IPR018764">
    <property type="entry name" value="RskA_C"/>
</dbReference>
<feature type="compositionally biased region" description="Low complexity" evidence="1">
    <location>
        <begin position="75"/>
        <end position="85"/>
    </location>
</feature>
<feature type="region of interest" description="Disordered" evidence="1">
    <location>
        <begin position="72"/>
        <end position="109"/>
    </location>
</feature>
<organism evidence="4 5">
    <name type="scientific">Microbacterium trichothecenolyticum</name>
    <name type="common">Aureobacterium trichothecenolyticum</name>
    <dbReference type="NCBI Taxonomy" id="69370"/>
    <lineage>
        <taxon>Bacteria</taxon>
        <taxon>Bacillati</taxon>
        <taxon>Actinomycetota</taxon>
        <taxon>Actinomycetes</taxon>
        <taxon>Micrococcales</taxon>
        <taxon>Microbacteriaceae</taxon>
        <taxon>Microbacterium</taxon>
    </lineage>
</organism>
<dbReference type="Pfam" id="PF10099">
    <property type="entry name" value="RskA_C"/>
    <property type="match status" value="1"/>
</dbReference>
<protein>
    <submittedName>
        <fullName evidence="4">Anti-sigma-K factor rskA</fullName>
    </submittedName>
</protein>
<evidence type="ECO:0000313" key="4">
    <source>
        <dbReference type="EMBL" id="KJL45668.1"/>
    </source>
</evidence>
<feature type="domain" description="Anti-sigma K factor RskA C-terminal" evidence="3">
    <location>
        <begin position="122"/>
        <end position="245"/>
    </location>
</feature>
<feature type="transmembrane region" description="Helical" evidence="2">
    <location>
        <begin position="117"/>
        <end position="138"/>
    </location>
</feature>
<keyword evidence="2" id="KW-0472">Membrane</keyword>
<evidence type="ECO:0000259" key="3">
    <source>
        <dbReference type="Pfam" id="PF10099"/>
    </source>
</evidence>
<accession>A0A0M2HLA2</accession>
<feature type="region of interest" description="Disordered" evidence="1">
    <location>
        <begin position="234"/>
        <end position="255"/>
    </location>
</feature>
<dbReference type="GO" id="GO:0005886">
    <property type="term" value="C:plasma membrane"/>
    <property type="evidence" value="ECO:0007669"/>
    <property type="project" value="InterPro"/>
</dbReference>
<dbReference type="AlphaFoldDB" id="A0A0M2HLA2"/>
<dbReference type="PATRIC" id="fig|69370.6.peg.86"/>
<keyword evidence="2" id="KW-0812">Transmembrane</keyword>
<name>A0A0M2HLA2_MICTR</name>
<feature type="compositionally biased region" description="Low complexity" evidence="1">
    <location>
        <begin position="94"/>
        <end position="103"/>
    </location>
</feature>
<sequence length="255" mass="26773">MSHLDPERLALVAVGEPLTDAEQEHVATCDVCSIELAELEHTVAVGRSTMTLGELETPPERVWDRILDEVRSPQPAASEVGAPAPAGSPPPSAAPADAPPVADEQPKRRGGLRGGRMLFALAASIAAVLAIVGVWSFVRAPQSVEIASATLAAFPDHPGAAGTAQVIELSDGERTLTVNVEDFDESDGFREVWLITADASALVSLGELDGKKGTFVVPADVDLRDYVLVDISQEPLDGDPTHSGDSIVRGQLEFS</sequence>
<dbReference type="EMBL" id="JYJA01000013">
    <property type="protein sequence ID" value="KJL45668.1"/>
    <property type="molecule type" value="Genomic_DNA"/>
</dbReference>
<gene>
    <name evidence="4" type="ORF">RS82_00082</name>
</gene>
<dbReference type="RefSeq" id="WP_045296130.1">
    <property type="nucleotide sequence ID" value="NZ_JYJA01000013.1"/>
</dbReference>
<comment type="caution">
    <text evidence="4">The sequence shown here is derived from an EMBL/GenBank/DDBJ whole genome shotgun (WGS) entry which is preliminary data.</text>
</comment>
<keyword evidence="5" id="KW-1185">Reference proteome</keyword>
<evidence type="ECO:0000256" key="1">
    <source>
        <dbReference type="SAM" id="MobiDB-lite"/>
    </source>
</evidence>
<reference evidence="4 5" key="1">
    <citation type="submission" date="2015-02" db="EMBL/GenBank/DDBJ databases">
        <title>Draft genome sequences of ten Microbacterium spp. with emphasis on heavy metal contaminated environments.</title>
        <authorList>
            <person name="Corretto E."/>
        </authorList>
    </citation>
    <scope>NUCLEOTIDE SEQUENCE [LARGE SCALE GENOMIC DNA]</scope>
    <source>
        <strain evidence="4 5">DSM 8608</strain>
    </source>
</reference>
<dbReference type="Proteomes" id="UP000034098">
    <property type="component" value="Unassembled WGS sequence"/>
</dbReference>